<dbReference type="EMBL" id="LR746275">
    <property type="protein sequence ID" value="CAA7405805.1"/>
    <property type="molecule type" value="Genomic_DNA"/>
</dbReference>
<accession>A0A7I8L986</accession>
<evidence type="ECO:0000313" key="3">
    <source>
        <dbReference type="Proteomes" id="UP000663760"/>
    </source>
</evidence>
<gene>
    <name evidence="1" type="ORF">SI7747_12015290</name>
    <name evidence="2" type="ORF">SI8410_12016483</name>
</gene>
<evidence type="ECO:0000313" key="2">
    <source>
        <dbReference type="EMBL" id="CAA7405805.1"/>
    </source>
</evidence>
<proteinExistence type="predicted"/>
<sequence length="21" mass="2580">MYHCYIGAHLSIVMFDFQTFR</sequence>
<evidence type="ECO:0000313" key="1">
    <source>
        <dbReference type="EMBL" id="CAA2629652.1"/>
    </source>
</evidence>
<reference evidence="2" key="1">
    <citation type="submission" date="2020-02" db="EMBL/GenBank/DDBJ databases">
        <authorList>
            <person name="Scholz U."/>
            <person name="Mascher M."/>
            <person name="Fiebig A."/>
        </authorList>
    </citation>
    <scope>NUCLEOTIDE SEQUENCE</scope>
</reference>
<name>A0A7I8L986_SPIIN</name>
<dbReference type="EMBL" id="LR743599">
    <property type="protein sequence ID" value="CAA2629652.1"/>
    <property type="molecule type" value="Genomic_DNA"/>
</dbReference>
<dbReference type="Proteomes" id="UP000663760">
    <property type="component" value="Chromosome 12"/>
</dbReference>
<protein>
    <submittedName>
        <fullName evidence="2">Uncharacterized protein</fullName>
    </submittedName>
</protein>
<dbReference type="AlphaFoldDB" id="A0A7I8L986"/>
<keyword evidence="3" id="KW-1185">Reference proteome</keyword>
<organism evidence="2 3">
    <name type="scientific">Spirodela intermedia</name>
    <name type="common">Intermediate duckweed</name>
    <dbReference type="NCBI Taxonomy" id="51605"/>
    <lineage>
        <taxon>Eukaryota</taxon>
        <taxon>Viridiplantae</taxon>
        <taxon>Streptophyta</taxon>
        <taxon>Embryophyta</taxon>
        <taxon>Tracheophyta</taxon>
        <taxon>Spermatophyta</taxon>
        <taxon>Magnoliopsida</taxon>
        <taxon>Liliopsida</taxon>
        <taxon>Araceae</taxon>
        <taxon>Lemnoideae</taxon>
        <taxon>Spirodela</taxon>
    </lineage>
</organism>